<evidence type="ECO:0000313" key="1">
    <source>
        <dbReference type="EMBL" id="EQC24669.1"/>
    </source>
</evidence>
<dbReference type="OrthoDB" id="27483at2759"/>
<dbReference type="RefSeq" id="XP_008621903.1">
    <property type="nucleotide sequence ID" value="XM_008623681.1"/>
</dbReference>
<dbReference type="OMA" id="YTHGEEA"/>
<accession>T0PH24</accession>
<name>T0PH24_SAPDV</name>
<dbReference type="InParanoid" id="T0PH24"/>
<dbReference type="VEuPathDB" id="FungiDB:SDRG_17439"/>
<reference evidence="1 2" key="1">
    <citation type="submission" date="2012-04" db="EMBL/GenBank/DDBJ databases">
        <title>The Genome Sequence of Saprolegnia declina VS20.</title>
        <authorList>
            <consortium name="The Broad Institute Genome Sequencing Platform"/>
            <person name="Russ C."/>
            <person name="Nusbaum C."/>
            <person name="Tyler B."/>
            <person name="van West P."/>
            <person name="Dieguez-Uribeondo J."/>
            <person name="de Bruijn I."/>
            <person name="Tripathy S."/>
            <person name="Jiang R."/>
            <person name="Young S.K."/>
            <person name="Zeng Q."/>
            <person name="Gargeya S."/>
            <person name="Fitzgerald M."/>
            <person name="Haas B."/>
            <person name="Abouelleil A."/>
            <person name="Alvarado L."/>
            <person name="Arachchi H.M."/>
            <person name="Berlin A."/>
            <person name="Chapman S.B."/>
            <person name="Goldberg J."/>
            <person name="Griggs A."/>
            <person name="Gujja S."/>
            <person name="Hansen M."/>
            <person name="Howarth C."/>
            <person name="Imamovic A."/>
            <person name="Larimer J."/>
            <person name="McCowen C."/>
            <person name="Montmayeur A."/>
            <person name="Murphy C."/>
            <person name="Neiman D."/>
            <person name="Pearson M."/>
            <person name="Priest M."/>
            <person name="Roberts A."/>
            <person name="Saif S."/>
            <person name="Shea T."/>
            <person name="Sisk P."/>
            <person name="Sykes S."/>
            <person name="Wortman J."/>
            <person name="Nusbaum C."/>
            <person name="Birren B."/>
        </authorList>
    </citation>
    <scope>NUCLEOTIDE SEQUENCE [LARGE SCALE GENOMIC DNA]</scope>
    <source>
        <strain evidence="1 2">VS20</strain>
    </source>
</reference>
<gene>
    <name evidence="1" type="ORF">SDRG_17439</name>
</gene>
<dbReference type="EMBL" id="JH767506">
    <property type="protein sequence ID" value="EQC24669.1"/>
    <property type="molecule type" value="Genomic_DNA"/>
</dbReference>
<protein>
    <submittedName>
        <fullName evidence="1">Uncharacterized protein</fullName>
    </submittedName>
</protein>
<dbReference type="GeneID" id="19958166"/>
<proteinExistence type="predicted"/>
<dbReference type="AlphaFoldDB" id="T0PH24"/>
<keyword evidence="2" id="KW-1185">Reference proteome</keyword>
<evidence type="ECO:0000313" key="2">
    <source>
        <dbReference type="Proteomes" id="UP000030762"/>
    </source>
</evidence>
<feature type="non-terminal residue" evidence="1">
    <location>
        <position position="288"/>
    </location>
</feature>
<dbReference type="Proteomes" id="UP000030762">
    <property type="component" value="Unassembled WGS sequence"/>
</dbReference>
<organism evidence="1 2">
    <name type="scientific">Saprolegnia diclina (strain VS20)</name>
    <dbReference type="NCBI Taxonomy" id="1156394"/>
    <lineage>
        <taxon>Eukaryota</taxon>
        <taxon>Sar</taxon>
        <taxon>Stramenopiles</taxon>
        <taxon>Oomycota</taxon>
        <taxon>Saprolegniomycetes</taxon>
        <taxon>Saprolegniales</taxon>
        <taxon>Saprolegniaceae</taxon>
        <taxon>Saprolegnia</taxon>
    </lineage>
</organism>
<sequence length="288" mass="30995">MELSHMVVDDVGDADSFHLQPSDNNATTFGMLIVLLPSAYTGGVLTFTHSGHSQTFGDDMSLLETSFAASYLSTAITSAPITSGRRAALVYRLFYRGVEDEPLQSAEAAFRALGQSTTQEVQRLGLELDASLCSLSFANLSLFKMGLVNALLAAGNFDIGLATLAAYEKGQVQAFKPHPACNIPDAVGRGLIGRPLDGFLYLPPPNFGAFDCPLCAIVFWPKRHRVGIVDIVQVLDFVMLRLERGDDDDDGYLGISDSGELLLGAVPYFVLHGPSLAKPKGHLSKNER</sequence>